<accession>A0A9D5H970</accession>
<keyword evidence="1" id="KW-0479">Metal-binding</keyword>
<feature type="region of interest" description="Disordered" evidence="2">
    <location>
        <begin position="157"/>
        <end position="206"/>
    </location>
</feature>
<feature type="compositionally biased region" description="Polar residues" evidence="2">
    <location>
        <begin position="694"/>
        <end position="703"/>
    </location>
</feature>
<sequence>MEEVQRIHTKDGSPFRLIQGYASEESSEEDERDHPEDVTLTRFGSTAAVVISDSHQVVPKESGYGENSPQKFSSHGVVLKSSTVMKSSINQGVTRQDEKNAPGRTGFIYPSQKNDNNEGDSVGWKANSASVDRKPDPAKVAKKDDFPLEVDEFGRLARKGESDTDSDGEQYRKICGKRGRGQRRSRSPQENRWRQKSCSPRRDNRKRSQEIFIRGNNCWIHRSRNKSPSIRQSGAAFRLEKAQPPECFNYIRGRCFRGASCRFLHSDFVPNRSRQREFEDISQEPGNFNVLNDGSYSESSKQTKISLTGSDADKCNSGPGEEAKRAGMQSSQEHSLASMKSIRDGAMGDNIGWSLVTDDEPWSSCVTEQNSHETHAVRELQESNANSIEEAKRIQPAVQSSQPQKNDCLPIQSSPACKNLSLSEKTPEPDAGVVRASHHSQATSACNKTEEPQNVPHLPPEDRHLSYHAPVQSIQSTTTQDQRPDALAYMIHPPLSQSYSSPVGQPHPSHVPSNQPSIQSQLPKDFTSSGFSASSIPLSSHQLLSAPTGHPSLLHSNNPSAPLSTKHRENLIPPATSSDSHPSPKDMLASFRPLMTNDYYPHKVPLNSAWSNVTPLPPSHVHGLPPRPSLPAEGYSSQKQPHIVPPLHEHSVPSRVPPGEATFPQGPDHHQSFHSAQSSRHLPLIDEVKGRPSTVGQQQNQPLNREEHSSHPGAPQVSLDSQRDYHIGHHSFPPEDRGTFSGLGFTSSSSVPQVNIMLPQARPLFGDHAPPAVFSREEFINPVRNPVYSHYQAQRNENHPSSADFHSKVDPSFQSFPSVFQEKSLSPHLPDLSMPRISRPTHYNPFASTFEQPYPSLKIGSDVSMQERDTSYKTRYDLSSSSGHFPAGELGSRLTALGDSFAHTYRREMSAEVLPGVQKQFVRDPAAGDPYDPLSDSIEPSSNMFKMSDHVQEQNPVVNKLSSLHRVADVEENSRQNVGLAAMHKLDVDELGEVATDAEGGVVENGSPQPGYEKDWSPGFPIDAQNTAPGEIEIDQIQSPGKSKNKDSRSMKLFKVVLADFVKEVLKPSWRQGNMSKEAFKTIVKKTVDKVSGAMASHQIPKSQGKINQYIESSRKKLTKLVMGYVQKYVKTLRALRELGLLEVAHLREPNEEQGSTN</sequence>
<feature type="compositionally biased region" description="Basic and acidic residues" evidence="2">
    <location>
        <begin position="725"/>
        <end position="738"/>
    </location>
</feature>
<dbReference type="PANTHER" id="PTHR36886:SF7">
    <property type="entry name" value="EXPRESSED PROTEIN"/>
    <property type="match status" value="1"/>
</dbReference>
<evidence type="ECO:0000256" key="1">
    <source>
        <dbReference type="PROSITE-ProRule" id="PRU00723"/>
    </source>
</evidence>
<dbReference type="PROSITE" id="PS50103">
    <property type="entry name" value="ZF_C3H1"/>
    <property type="match status" value="1"/>
</dbReference>
<feature type="region of interest" description="Disordered" evidence="2">
    <location>
        <begin position="725"/>
        <end position="744"/>
    </location>
</feature>
<reference evidence="4" key="1">
    <citation type="submission" date="2021-03" db="EMBL/GenBank/DDBJ databases">
        <authorList>
            <person name="Li Z."/>
            <person name="Yang C."/>
        </authorList>
    </citation>
    <scope>NUCLEOTIDE SEQUENCE</scope>
    <source>
        <strain evidence="4">Dzin_1.0</strain>
        <tissue evidence="4">Leaf</tissue>
    </source>
</reference>
<feature type="compositionally biased region" description="Basic residues" evidence="2">
    <location>
        <begin position="174"/>
        <end position="186"/>
    </location>
</feature>
<organism evidence="4 5">
    <name type="scientific">Dioscorea zingiberensis</name>
    <dbReference type="NCBI Taxonomy" id="325984"/>
    <lineage>
        <taxon>Eukaryota</taxon>
        <taxon>Viridiplantae</taxon>
        <taxon>Streptophyta</taxon>
        <taxon>Embryophyta</taxon>
        <taxon>Tracheophyta</taxon>
        <taxon>Spermatophyta</taxon>
        <taxon>Magnoliopsida</taxon>
        <taxon>Liliopsida</taxon>
        <taxon>Dioscoreales</taxon>
        <taxon>Dioscoreaceae</taxon>
        <taxon>Dioscorea</taxon>
    </lineage>
</organism>
<gene>
    <name evidence="4" type="ORF">J5N97_024702</name>
</gene>
<keyword evidence="1" id="KW-0862">Zinc</keyword>
<dbReference type="GO" id="GO:0008270">
    <property type="term" value="F:zinc ion binding"/>
    <property type="evidence" value="ECO:0007669"/>
    <property type="project" value="UniProtKB-KW"/>
</dbReference>
<feature type="compositionally biased region" description="Polar residues" evidence="2">
    <location>
        <begin position="80"/>
        <end position="94"/>
    </location>
</feature>
<keyword evidence="1" id="KW-0863">Zinc-finger</keyword>
<feature type="region of interest" description="Disordered" evidence="2">
    <location>
        <begin position="692"/>
        <end position="719"/>
    </location>
</feature>
<dbReference type="InterPro" id="IPR052650">
    <property type="entry name" value="Zinc_finger_CCCH"/>
</dbReference>
<dbReference type="PANTHER" id="PTHR36886">
    <property type="entry name" value="PROTEIN FRIGIDA-ESSENTIAL 1"/>
    <property type="match status" value="1"/>
</dbReference>
<name>A0A9D5H970_9LILI</name>
<feature type="compositionally biased region" description="Polar residues" evidence="2">
    <location>
        <begin position="284"/>
        <end position="309"/>
    </location>
</feature>
<feature type="region of interest" description="Disordered" evidence="2">
    <location>
        <begin position="619"/>
        <end position="679"/>
    </location>
</feature>
<evidence type="ECO:0000313" key="4">
    <source>
        <dbReference type="EMBL" id="KAJ0967785.1"/>
    </source>
</evidence>
<feature type="region of interest" description="Disordered" evidence="2">
    <location>
        <begin position="495"/>
        <end position="585"/>
    </location>
</feature>
<feature type="zinc finger region" description="C3H1-type" evidence="1">
    <location>
        <begin position="241"/>
        <end position="268"/>
    </location>
</feature>
<dbReference type="EMBL" id="JAGGNH010000007">
    <property type="protein sequence ID" value="KAJ0967785.1"/>
    <property type="molecule type" value="Genomic_DNA"/>
</dbReference>
<dbReference type="OrthoDB" id="1935339at2759"/>
<protein>
    <recommendedName>
        <fullName evidence="3">C3H1-type domain-containing protein</fullName>
    </recommendedName>
</protein>
<feature type="region of interest" description="Disordered" evidence="2">
    <location>
        <begin position="419"/>
        <end position="464"/>
    </location>
</feature>
<feature type="compositionally biased region" description="Basic and acidic residues" evidence="2">
    <location>
        <begin position="1"/>
        <end position="13"/>
    </location>
</feature>
<feature type="region of interest" description="Disordered" evidence="2">
    <location>
        <begin position="58"/>
        <end position="145"/>
    </location>
</feature>
<evidence type="ECO:0000259" key="3">
    <source>
        <dbReference type="PROSITE" id="PS50103"/>
    </source>
</evidence>
<dbReference type="SMART" id="SM00356">
    <property type="entry name" value="ZnF_C3H1"/>
    <property type="match status" value="1"/>
</dbReference>
<feature type="region of interest" description="Disordered" evidence="2">
    <location>
        <begin position="283"/>
        <end position="337"/>
    </location>
</feature>
<feature type="compositionally biased region" description="Polar residues" evidence="2">
    <location>
        <begin position="511"/>
        <end position="545"/>
    </location>
</feature>
<comment type="caution">
    <text evidence="4">The sequence shown here is derived from an EMBL/GenBank/DDBJ whole genome shotgun (WGS) entry which is preliminary data.</text>
</comment>
<reference evidence="4" key="2">
    <citation type="journal article" date="2022" name="Hortic Res">
        <title>The genome of Dioscorea zingiberensis sheds light on the biosynthesis, origin and evolution of the medicinally important diosgenin saponins.</title>
        <authorList>
            <person name="Li Y."/>
            <person name="Tan C."/>
            <person name="Li Z."/>
            <person name="Guo J."/>
            <person name="Li S."/>
            <person name="Chen X."/>
            <person name="Wang C."/>
            <person name="Dai X."/>
            <person name="Yang H."/>
            <person name="Song W."/>
            <person name="Hou L."/>
            <person name="Xu J."/>
            <person name="Tong Z."/>
            <person name="Xu A."/>
            <person name="Yuan X."/>
            <person name="Wang W."/>
            <person name="Yang Q."/>
            <person name="Chen L."/>
            <person name="Sun Z."/>
            <person name="Wang K."/>
            <person name="Pan B."/>
            <person name="Chen J."/>
            <person name="Bao Y."/>
            <person name="Liu F."/>
            <person name="Qi X."/>
            <person name="Gang D.R."/>
            <person name="Wen J."/>
            <person name="Li J."/>
        </authorList>
    </citation>
    <scope>NUCLEOTIDE SEQUENCE</scope>
    <source>
        <strain evidence="4">Dzin_1.0</strain>
    </source>
</reference>
<feature type="compositionally biased region" description="Basic and acidic residues" evidence="2">
    <location>
        <begin position="131"/>
        <end position="145"/>
    </location>
</feature>
<evidence type="ECO:0000313" key="5">
    <source>
        <dbReference type="Proteomes" id="UP001085076"/>
    </source>
</evidence>
<dbReference type="AlphaFoldDB" id="A0A9D5H970"/>
<dbReference type="Proteomes" id="UP001085076">
    <property type="component" value="Miscellaneous, Linkage group lg07"/>
</dbReference>
<evidence type="ECO:0000256" key="2">
    <source>
        <dbReference type="SAM" id="MobiDB-lite"/>
    </source>
</evidence>
<dbReference type="InterPro" id="IPR000571">
    <property type="entry name" value="Znf_CCCH"/>
</dbReference>
<keyword evidence="5" id="KW-1185">Reference proteome</keyword>
<feature type="domain" description="C3H1-type" evidence="3">
    <location>
        <begin position="241"/>
        <end position="268"/>
    </location>
</feature>
<feature type="compositionally biased region" description="Polar residues" evidence="2">
    <location>
        <begin position="554"/>
        <end position="563"/>
    </location>
</feature>
<feature type="region of interest" description="Disordered" evidence="2">
    <location>
        <begin position="1"/>
        <end position="37"/>
    </location>
</feature>
<proteinExistence type="predicted"/>